<feature type="domain" description="AMP-binding enzyme C-terminal" evidence="4">
    <location>
        <begin position="426"/>
        <end position="501"/>
    </location>
</feature>
<feature type="domain" description="AMP-dependent synthetase/ligase" evidence="3">
    <location>
        <begin position="28"/>
        <end position="376"/>
    </location>
</feature>
<comment type="similarity">
    <text evidence="1">Belongs to the ATP-dependent AMP-binding enzyme family.</text>
</comment>
<dbReference type="Pfam" id="PF13193">
    <property type="entry name" value="AMP-binding_C"/>
    <property type="match status" value="1"/>
</dbReference>
<keyword evidence="2" id="KW-0436">Ligase</keyword>
<organism evidence="5 6">
    <name type="scientific">Pseudonocardia ammonioxydans</name>
    <dbReference type="NCBI Taxonomy" id="260086"/>
    <lineage>
        <taxon>Bacteria</taxon>
        <taxon>Bacillati</taxon>
        <taxon>Actinomycetota</taxon>
        <taxon>Actinomycetes</taxon>
        <taxon>Pseudonocardiales</taxon>
        <taxon>Pseudonocardiaceae</taxon>
        <taxon>Pseudonocardia</taxon>
    </lineage>
</organism>
<accession>A0A1I5H1E1</accession>
<dbReference type="FunFam" id="3.30.300.30:FF:000008">
    <property type="entry name" value="2,3-dihydroxybenzoate-AMP ligase"/>
    <property type="match status" value="1"/>
</dbReference>
<dbReference type="Gene3D" id="3.30.300.30">
    <property type="match status" value="1"/>
</dbReference>
<proteinExistence type="inferred from homology"/>
<reference evidence="5 6" key="1">
    <citation type="submission" date="2016-10" db="EMBL/GenBank/DDBJ databases">
        <authorList>
            <person name="de Groot N.N."/>
        </authorList>
    </citation>
    <scope>NUCLEOTIDE SEQUENCE [LARGE SCALE GENOMIC DNA]</scope>
    <source>
        <strain evidence="5 6">CGMCC 4.1877</strain>
    </source>
</reference>
<keyword evidence="6" id="KW-1185">Reference proteome</keyword>
<evidence type="ECO:0000256" key="1">
    <source>
        <dbReference type="ARBA" id="ARBA00006432"/>
    </source>
</evidence>
<dbReference type="InterPro" id="IPR020845">
    <property type="entry name" value="AMP-binding_CS"/>
</dbReference>
<name>A0A1I5H1E1_PSUAM</name>
<dbReference type="InterPro" id="IPR042099">
    <property type="entry name" value="ANL_N_sf"/>
</dbReference>
<dbReference type="InterPro" id="IPR025110">
    <property type="entry name" value="AMP-bd_C"/>
</dbReference>
<evidence type="ECO:0000313" key="6">
    <source>
        <dbReference type="Proteomes" id="UP000199614"/>
    </source>
</evidence>
<dbReference type="SUPFAM" id="SSF56801">
    <property type="entry name" value="Acetyl-CoA synthetase-like"/>
    <property type="match status" value="1"/>
</dbReference>
<gene>
    <name evidence="5" type="ORF">SAMN05216207_10559</name>
</gene>
<dbReference type="InterPro" id="IPR045851">
    <property type="entry name" value="AMP-bd_C_sf"/>
</dbReference>
<dbReference type="AlphaFoldDB" id="A0A1I5H1E1"/>
<evidence type="ECO:0000313" key="5">
    <source>
        <dbReference type="EMBL" id="SFO42084.1"/>
    </source>
</evidence>
<evidence type="ECO:0000259" key="3">
    <source>
        <dbReference type="Pfam" id="PF00501"/>
    </source>
</evidence>
<dbReference type="EMBL" id="FOUY01000055">
    <property type="protein sequence ID" value="SFO42084.1"/>
    <property type="molecule type" value="Genomic_DNA"/>
</dbReference>
<dbReference type="RefSeq" id="WP_177238801.1">
    <property type="nucleotide sequence ID" value="NZ_FOUY01000055.1"/>
</dbReference>
<evidence type="ECO:0000256" key="2">
    <source>
        <dbReference type="ARBA" id="ARBA00022598"/>
    </source>
</evidence>
<dbReference type="STRING" id="260086.SAMN05216207_10559"/>
<dbReference type="Gene3D" id="3.40.50.12780">
    <property type="entry name" value="N-terminal domain of ligase-like"/>
    <property type="match status" value="1"/>
</dbReference>
<evidence type="ECO:0000259" key="4">
    <source>
        <dbReference type="Pfam" id="PF13193"/>
    </source>
</evidence>
<dbReference type="GO" id="GO:0006631">
    <property type="term" value="P:fatty acid metabolic process"/>
    <property type="evidence" value="ECO:0007669"/>
    <property type="project" value="TreeGrafter"/>
</dbReference>
<sequence length="520" mass="54115">MSALPSEVGTAVQHLEADTVPRMVVELAERYGSAEAVVDGPVRLGFDDLLARSVTAAQALLAAGVGPGARVAMLLPNGWRYGAIYLGTQLAGGVAVLVNTRLAGPEIAHILTDSGSDVLVTTAELAARLDTEHRPRVVVATEDLVATASPSLGMDLPGLERDASDIAQLLYTSGTTGKPKGAMQTHANLMFNAGTVRRLLGAAPRESTLIAAPMFHAIGIVSQWVGFLSGGARCVLVPTFEPRSVVRLLARERVTVFAGVASMLQLILLKARDEAADLSGLRSFVMGGSPVPASLDTEVARQMPWLKLANVWGLTEATSITTYTEGAEYRARPWSAGTAVAGVEVAVSTGGGPPGAPADTVGELCVRGPSVCPGYWANAEATAAVIADGWLHTGDVGSIDADGHVRVLDRLKDMVIRGGENVYSLEVENVLGTHPSVAEVAVIGLPDQVLGERVCAVVIPSPGAEPDAEALRVHAAGSLADYKVPTEVRFVAELPRNAAGKVLKRVLAGREGMTVPRPGR</sequence>
<protein>
    <submittedName>
        <fullName evidence="5">Fatty-acyl-CoA synthase</fullName>
    </submittedName>
</protein>
<dbReference type="GO" id="GO:0031956">
    <property type="term" value="F:medium-chain fatty acid-CoA ligase activity"/>
    <property type="evidence" value="ECO:0007669"/>
    <property type="project" value="TreeGrafter"/>
</dbReference>
<dbReference type="PROSITE" id="PS00455">
    <property type="entry name" value="AMP_BINDING"/>
    <property type="match status" value="1"/>
</dbReference>
<dbReference type="PANTHER" id="PTHR43201:SF5">
    <property type="entry name" value="MEDIUM-CHAIN ACYL-COA LIGASE ACSF2, MITOCHONDRIAL"/>
    <property type="match status" value="1"/>
</dbReference>
<dbReference type="Proteomes" id="UP000199614">
    <property type="component" value="Unassembled WGS sequence"/>
</dbReference>
<dbReference type="Pfam" id="PF00501">
    <property type="entry name" value="AMP-binding"/>
    <property type="match status" value="1"/>
</dbReference>
<dbReference type="InterPro" id="IPR000873">
    <property type="entry name" value="AMP-dep_synth/lig_dom"/>
</dbReference>
<dbReference type="PANTHER" id="PTHR43201">
    <property type="entry name" value="ACYL-COA SYNTHETASE"/>
    <property type="match status" value="1"/>
</dbReference>